<evidence type="ECO:0000256" key="3">
    <source>
        <dbReference type="SAM" id="SignalP"/>
    </source>
</evidence>
<organism evidence="4 5">
    <name type="scientific">Oceanobacillus oncorhynchi</name>
    <dbReference type="NCBI Taxonomy" id="545501"/>
    <lineage>
        <taxon>Bacteria</taxon>
        <taxon>Bacillati</taxon>
        <taxon>Bacillota</taxon>
        <taxon>Bacilli</taxon>
        <taxon>Bacillales</taxon>
        <taxon>Bacillaceae</taxon>
        <taxon>Oceanobacillus</taxon>
    </lineage>
</organism>
<dbReference type="GO" id="GO:0030288">
    <property type="term" value="C:outer membrane-bounded periplasmic space"/>
    <property type="evidence" value="ECO:0007669"/>
    <property type="project" value="TreeGrafter"/>
</dbReference>
<evidence type="ECO:0000313" key="4">
    <source>
        <dbReference type="EMBL" id="CEI82087.1"/>
    </source>
</evidence>
<accession>A0A0A1MR28</accession>
<keyword evidence="5" id="KW-1185">Reference proteome</keyword>
<reference evidence="4 5" key="1">
    <citation type="submission" date="2014-11" db="EMBL/GenBank/DDBJ databases">
        <authorList>
            <person name="Urmite Genomes Urmite Genomes"/>
        </authorList>
    </citation>
    <scope>NUCLEOTIDE SEQUENCE [LARGE SCALE GENOMIC DNA]</scope>
    <source>
        <strain evidence="4 5">Oc5</strain>
    </source>
</reference>
<dbReference type="Proteomes" id="UP000040453">
    <property type="component" value="Unassembled WGS sequence"/>
</dbReference>
<feature type="compositionally biased region" description="Basic and acidic residues" evidence="2">
    <location>
        <begin position="323"/>
        <end position="345"/>
    </location>
</feature>
<dbReference type="PROSITE" id="PS51257">
    <property type="entry name" value="PROKAR_LIPOPROTEIN"/>
    <property type="match status" value="1"/>
</dbReference>
<dbReference type="RefSeq" id="WP_042531669.1">
    <property type="nucleotide sequence ID" value="NZ_CDGG01000001.1"/>
</dbReference>
<dbReference type="PANTHER" id="PTHR30006:SF2">
    <property type="entry name" value="ABC TRANSPORTER SUBSTRATE-BINDING PROTEIN"/>
    <property type="match status" value="1"/>
</dbReference>
<dbReference type="GO" id="GO:0030976">
    <property type="term" value="F:thiamine pyrophosphate binding"/>
    <property type="evidence" value="ECO:0007669"/>
    <property type="project" value="TreeGrafter"/>
</dbReference>
<name>A0A0A1MR28_9BACI</name>
<evidence type="ECO:0000256" key="1">
    <source>
        <dbReference type="ARBA" id="ARBA00022729"/>
    </source>
</evidence>
<dbReference type="Gene3D" id="3.40.190.10">
    <property type="entry name" value="Periplasmic binding protein-like II"/>
    <property type="match status" value="2"/>
</dbReference>
<feature type="chain" id="PRO_5038893134" evidence="3">
    <location>
        <begin position="19"/>
        <end position="345"/>
    </location>
</feature>
<dbReference type="PIRSF" id="PIRSF002825">
    <property type="entry name" value="CfbpA"/>
    <property type="match status" value="1"/>
</dbReference>
<keyword evidence="1 3" id="KW-0732">Signal</keyword>
<dbReference type="STRING" id="545501.BN997_01942"/>
<dbReference type="CDD" id="cd13544">
    <property type="entry name" value="PBP2_Fbp_like_1"/>
    <property type="match status" value="1"/>
</dbReference>
<sequence>MKKSIKLLFILLVVFLLAACGSNDSDGADGEDSPSGTLTVYVGFQEDHAIAAVDRFQQDTGIDVDMVRMSAGEILAKVRAEKDNPQADIWYGGPADTFEAAKTEDLLHPYDSPVAADIPEEYKDPDHYWTGVYVGAIGFATNQNFLDENDLEAPTSWDDLLDPAYQNQLVMAHPSSSGTAYTALYSILRAKGGDEEGFEYLKELHPQVQQYTTSGSAPGRMVGLNEVGAGILFAHDIVKYQEEGFDDIVLSFPDDGTGFEIGGVGIIEGAPNEELAQEFIDWAAGPGAQEVGQETNNFQSLTHPDATPPEGAPNLDEINLLDSDPKEAGERRQEILDRWDNEVNN</sequence>
<gene>
    <name evidence="4" type="primary">idiA</name>
    <name evidence="4" type="ORF">BN997_01942</name>
</gene>
<dbReference type="Pfam" id="PF13343">
    <property type="entry name" value="SBP_bac_6"/>
    <property type="match status" value="1"/>
</dbReference>
<dbReference type="PANTHER" id="PTHR30006">
    <property type="entry name" value="THIAMINE-BINDING PERIPLASMIC PROTEIN-RELATED"/>
    <property type="match status" value="1"/>
</dbReference>
<dbReference type="GO" id="GO:0030975">
    <property type="term" value="F:thiamine binding"/>
    <property type="evidence" value="ECO:0007669"/>
    <property type="project" value="TreeGrafter"/>
</dbReference>
<dbReference type="OrthoDB" id="179400at2"/>
<dbReference type="EMBL" id="CDGG01000001">
    <property type="protein sequence ID" value="CEI82087.1"/>
    <property type="molecule type" value="Genomic_DNA"/>
</dbReference>
<evidence type="ECO:0000313" key="5">
    <source>
        <dbReference type="Proteomes" id="UP000040453"/>
    </source>
</evidence>
<feature type="signal peptide" evidence="3">
    <location>
        <begin position="1"/>
        <end position="18"/>
    </location>
</feature>
<dbReference type="SUPFAM" id="SSF53850">
    <property type="entry name" value="Periplasmic binding protein-like II"/>
    <property type="match status" value="1"/>
</dbReference>
<dbReference type="GO" id="GO:0015888">
    <property type="term" value="P:thiamine transport"/>
    <property type="evidence" value="ECO:0007669"/>
    <property type="project" value="TreeGrafter"/>
</dbReference>
<feature type="region of interest" description="Disordered" evidence="2">
    <location>
        <begin position="302"/>
        <end position="345"/>
    </location>
</feature>
<protein>
    <submittedName>
        <fullName evidence="4">Iron deficiency-induced protein A</fullName>
    </submittedName>
</protein>
<evidence type="ECO:0000256" key="2">
    <source>
        <dbReference type="SAM" id="MobiDB-lite"/>
    </source>
</evidence>
<dbReference type="AlphaFoldDB" id="A0A0A1MR28"/>
<proteinExistence type="predicted"/>
<dbReference type="InterPro" id="IPR026045">
    <property type="entry name" value="Ferric-bd"/>
</dbReference>